<dbReference type="GO" id="GO:0008168">
    <property type="term" value="F:methyltransferase activity"/>
    <property type="evidence" value="ECO:0007669"/>
    <property type="project" value="TreeGrafter"/>
</dbReference>
<dbReference type="RefSeq" id="XP_018692430.1">
    <property type="nucleotide sequence ID" value="XM_018837870.1"/>
</dbReference>
<sequence length="337" mass="38316">MADNQTAPILLDEDEGVAELDDGETTTSVRSSIFQNKEQFGRRYHAYKDGTYHRPNDEAELERLDIAHALFAIINKDRLHLAPLKPDLGRVLDLGAGTGLWAIEFADAHPSAVVVGVDISPTMPEVVPPNVQFEIDDIMDQWTYSKQADFIHCRYMVGSISDWPRLMRQCYDNLNPGGWVEFQDFDIDYYSQDGSLSDKHAIKRWQVLCMEAAAKVGRTLTVGRQLERWVREASFTNVQAVKVPVPIGPWPKDKTLKRMGLVNWTQIFEGLQAVSLRLFLNVLGWTQPELESLLMEVRRDMKNRSIHALYDVYTVIGQKPMNQTGQSHEPSTSAREI</sequence>
<name>A0A178ZIP9_9EURO</name>
<reference evidence="1 2" key="1">
    <citation type="submission" date="2016-04" db="EMBL/GenBank/DDBJ databases">
        <title>Draft genome of Fonsecaea erecta CBS 125763.</title>
        <authorList>
            <person name="Weiss V.A."/>
            <person name="Vicente V.A."/>
            <person name="Raittz R.T."/>
            <person name="Moreno L.F."/>
            <person name="De Souza E.M."/>
            <person name="Pedrosa F.O."/>
            <person name="Steffens M.B."/>
            <person name="Faoro H."/>
            <person name="Tadra-Sfeir M.Z."/>
            <person name="Najafzadeh M.J."/>
            <person name="Felipe M.S."/>
            <person name="Teixeira M."/>
            <person name="Sun J."/>
            <person name="Xi L."/>
            <person name="Gomes R."/>
            <person name="De Azevedo C.M."/>
            <person name="Salgado C.G."/>
            <person name="Da Silva M.B."/>
            <person name="Nascimento M.F."/>
            <person name="Queiroz-Telles F."/>
            <person name="Attili D.S."/>
            <person name="Gorbushina A."/>
        </authorList>
    </citation>
    <scope>NUCLEOTIDE SEQUENCE [LARGE SCALE GENOMIC DNA]</scope>
    <source>
        <strain evidence="1 2">CBS 125763</strain>
    </source>
</reference>
<dbReference type="OrthoDB" id="2013972at2759"/>
<keyword evidence="2" id="KW-1185">Reference proteome</keyword>
<dbReference type="Gene3D" id="3.40.50.150">
    <property type="entry name" value="Vaccinia Virus protein VP39"/>
    <property type="match status" value="1"/>
</dbReference>
<evidence type="ECO:0008006" key="3">
    <source>
        <dbReference type="Google" id="ProtNLM"/>
    </source>
</evidence>
<accession>A0A178ZIP9</accession>
<dbReference type="CDD" id="cd02440">
    <property type="entry name" value="AdoMet_MTases"/>
    <property type="match status" value="1"/>
</dbReference>
<evidence type="ECO:0000313" key="1">
    <source>
        <dbReference type="EMBL" id="OAP59063.1"/>
    </source>
</evidence>
<dbReference type="GeneID" id="30010529"/>
<dbReference type="EMBL" id="LVYI01000005">
    <property type="protein sequence ID" value="OAP59063.1"/>
    <property type="molecule type" value="Genomic_DNA"/>
</dbReference>
<dbReference type="STRING" id="1367422.A0A178ZIP9"/>
<dbReference type="PANTHER" id="PTHR43591:SF10">
    <property type="entry name" value="ABC TRANSMEMBRANE TYPE-1 DOMAIN-CONTAINING PROTEIN-RELATED"/>
    <property type="match status" value="1"/>
</dbReference>
<dbReference type="AlphaFoldDB" id="A0A178ZIP9"/>
<dbReference type="SUPFAM" id="SSF53335">
    <property type="entry name" value="S-adenosyl-L-methionine-dependent methyltransferases"/>
    <property type="match status" value="1"/>
</dbReference>
<dbReference type="Pfam" id="PF13489">
    <property type="entry name" value="Methyltransf_23"/>
    <property type="match status" value="1"/>
</dbReference>
<dbReference type="Proteomes" id="UP000078343">
    <property type="component" value="Unassembled WGS sequence"/>
</dbReference>
<comment type="caution">
    <text evidence="1">The sequence shown here is derived from an EMBL/GenBank/DDBJ whole genome shotgun (WGS) entry which is preliminary data.</text>
</comment>
<evidence type="ECO:0000313" key="2">
    <source>
        <dbReference type="Proteomes" id="UP000078343"/>
    </source>
</evidence>
<dbReference type="PANTHER" id="PTHR43591">
    <property type="entry name" value="METHYLTRANSFERASE"/>
    <property type="match status" value="1"/>
</dbReference>
<dbReference type="InterPro" id="IPR029063">
    <property type="entry name" value="SAM-dependent_MTases_sf"/>
</dbReference>
<gene>
    <name evidence="1" type="ORF">AYL99_06361</name>
</gene>
<protein>
    <recommendedName>
        <fullName evidence="3">Methyltransferase domain-containing protein</fullName>
    </recommendedName>
</protein>
<proteinExistence type="predicted"/>
<organism evidence="1 2">
    <name type="scientific">Fonsecaea erecta</name>
    <dbReference type="NCBI Taxonomy" id="1367422"/>
    <lineage>
        <taxon>Eukaryota</taxon>
        <taxon>Fungi</taxon>
        <taxon>Dikarya</taxon>
        <taxon>Ascomycota</taxon>
        <taxon>Pezizomycotina</taxon>
        <taxon>Eurotiomycetes</taxon>
        <taxon>Chaetothyriomycetidae</taxon>
        <taxon>Chaetothyriales</taxon>
        <taxon>Herpotrichiellaceae</taxon>
        <taxon>Fonsecaea</taxon>
    </lineage>
</organism>